<evidence type="ECO:0000256" key="14">
    <source>
        <dbReference type="PIRSR" id="PIRSR602401-1"/>
    </source>
</evidence>
<dbReference type="GO" id="GO:0004497">
    <property type="term" value="F:monooxygenase activity"/>
    <property type="evidence" value="ECO:0007669"/>
    <property type="project" value="UniProtKB-KW"/>
</dbReference>
<evidence type="ECO:0000256" key="2">
    <source>
        <dbReference type="ARBA" id="ARBA00003690"/>
    </source>
</evidence>
<dbReference type="PRINTS" id="PR00385">
    <property type="entry name" value="P450"/>
</dbReference>
<dbReference type="EMBL" id="NEVH01020868">
    <property type="protein sequence ID" value="PNF20798.1"/>
    <property type="molecule type" value="Genomic_DNA"/>
</dbReference>
<dbReference type="Gene3D" id="1.10.630.10">
    <property type="entry name" value="Cytochrome P450"/>
    <property type="match status" value="1"/>
</dbReference>
<evidence type="ECO:0000256" key="11">
    <source>
        <dbReference type="ARBA" id="ARBA00023004"/>
    </source>
</evidence>
<dbReference type="InterPro" id="IPR050476">
    <property type="entry name" value="Insect_CytP450_Detox"/>
</dbReference>
<dbReference type="SUPFAM" id="SSF48264">
    <property type="entry name" value="Cytochrome P450"/>
    <property type="match status" value="1"/>
</dbReference>
<dbReference type="OrthoDB" id="2789670at2759"/>
<accession>A0A2J7PWT4</accession>
<dbReference type="InterPro" id="IPR001128">
    <property type="entry name" value="Cyt_P450"/>
</dbReference>
<evidence type="ECO:0000256" key="4">
    <source>
        <dbReference type="ARBA" id="ARBA00004406"/>
    </source>
</evidence>
<proteinExistence type="inferred from homology"/>
<evidence type="ECO:0000256" key="3">
    <source>
        <dbReference type="ARBA" id="ARBA00004174"/>
    </source>
</evidence>
<dbReference type="STRING" id="105785.A0A2J7PWT4"/>
<dbReference type="PANTHER" id="PTHR24292">
    <property type="entry name" value="CYTOCHROME P450"/>
    <property type="match status" value="1"/>
</dbReference>
<evidence type="ECO:0000256" key="12">
    <source>
        <dbReference type="ARBA" id="ARBA00023033"/>
    </source>
</evidence>
<dbReference type="PRINTS" id="PR00463">
    <property type="entry name" value="EP450I"/>
</dbReference>
<dbReference type="Proteomes" id="UP000235965">
    <property type="component" value="Unassembled WGS sequence"/>
</dbReference>
<gene>
    <name evidence="16" type="ORF">B7P43_G13833</name>
</gene>
<comment type="cofactor">
    <cofactor evidence="1 14">
        <name>heme</name>
        <dbReference type="ChEBI" id="CHEBI:30413"/>
    </cofactor>
</comment>
<keyword evidence="8" id="KW-0256">Endoplasmic reticulum</keyword>
<keyword evidence="7 14" id="KW-0479">Metal-binding</keyword>
<dbReference type="PROSITE" id="PS00086">
    <property type="entry name" value="CYTOCHROME_P450"/>
    <property type="match status" value="1"/>
</dbReference>
<dbReference type="InterPro" id="IPR002401">
    <property type="entry name" value="Cyt_P450_E_grp-I"/>
</dbReference>
<evidence type="ECO:0000313" key="17">
    <source>
        <dbReference type="Proteomes" id="UP000235965"/>
    </source>
</evidence>
<dbReference type="GO" id="GO:0016705">
    <property type="term" value="F:oxidoreductase activity, acting on paired donors, with incorporation or reduction of molecular oxygen"/>
    <property type="evidence" value="ECO:0007669"/>
    <property type="project" value="InterPro"/>
</dbReference>
<evidence type="ECO:0000313" key="16">
    <source>
        <dbReference type="EMBL" id="PNF20798.1"/>
    </source>
</evidence>
<keyword evidence="17" id="KW-1185">Reference proteome</keyword>
<dbReference type="PANTHER" id="PTHR24292:SF84">
    <property type="entry name" value="CYTOCHROME P450 28A5-RELATED"/>
    <property type="match status" value="1"/>
</dbReference>
<evidence type="ECO:0000256" key="13">
    <source>
        <dbReference type="ARBA" id="ARBA00023136"/>
    </source>
</evidence>
<comment type="subcellular location">
    <subcellularLocation>
        <location evidence="4">Endoplasmic reticulum membrane</location>
        <topology evidence="4">Peripheral membrane protein</topology>
    </subcellularLocation>
    <subcellularLocation>
        <location evidence="3">Microsome membrane</location>
        <topology evidence="3">Peripheral membrane protein</topology>
    </subcellularLocation>
</comment>
<comment type="function">
    <text evidence="2">May be involved in the metabolism of insect hormones and in the breakdown of synthetic insecticides.</text>
</comment>
<evidence type="ECO:0000256" key="5">
    <source>
        <dbReference type="ARBA" id="ARBA00010617"/>
    </source>
</evidence>
<dbReference type="GO" id="GO:0005506">
    <property type="term" value="F:iron ion binding"/>
    <property type="evidence" value="ECO:0007669"/>
    <property type="project" value="InterPro"/>
</dbReference>
<keyword evidence="13" id="KW-0472">Membrane</keyword>
<keyword evidence="6 14" id="KW-0349">Heme</keyword>
<name>A0A2J7PWT4_9NEOP</name>
<keyword evidence="11 14" id="KW-0408">Iron</keyword>
<keyword evidence="9" id="KW-0492">Microsome</keyword>
<dbReference type="GO" id="GO:0005789">
    <property type="term" value="C:endoplasmic reticulum membrane"/>
    <property type="evidence" value="ECO:0007669"/>
    <property type="project" value="UniProtKB-SubCell"/>
</dbReference>
<dbReference type="GO" id="GO:0020037">
    <property type="term" value="F:heme binding"/>
    <property type="evidence" value="ECO:0007669"/>
    <property type="project" value="InterPro"/>
</dbReference>
<evidence type="ECO:0000256" key="1">
    <source>
        <dbReference type="ARBA" id="ARBA00001971"/>
    </source>
</evidence>
<evidence type="ECO:0000256" key="10">
    <source>
        <dbReference type="ARBA" id="ARBA00023002"/>
    </source>
</evidence>
<dbReference type="AlphaFoldDB" id="A0A2J7PWT4"/>
<evidence type="ECO:0000256" key="6">
    <source>
        <dbReference type="ARBA" id="ARBA00022617"/>
    </source>
</evidence>
<keyword evidence="10 15" id="KW-0560">Oxidoreductase</keyword>
<evidence type="ECO:0000256" key="15">
    <source>
        <dbReference type="RuleBase" id="RU000461"/>
    </source>
</evidence>
<dbReference type="Pfam" id="PF00067">
    <property type="entry name" value="p450"/>
    <property type="match status" value="1"/>
</dbReference>
<comment type="similarity">
    <text evidence="5 15">Belongs to the cytochrome P450 family.</text>
</comment>
<organism evidence="16 17">
    <name type="scientific">Cryptotermes secundus</name>
    <dbReference type="NCBI Taxonomy" id="105785"/>
    <lineage>
        <taxon>Eukaryota</taxon>
        <taxon>Metazoa</taxon>
        <taxon>Ecdysozoa</taxon>
        <taxon>Arthropoda</taxon>
        <taxon>Hexapoda</taxon>
        <taxon>Insecta</taxon>
        <taxon>Pterygota</taxon>
        <taxon>Neoptera</taxon>
        <taxon>Polyneoptera</taxon>
        <taxon>Dictyoptera</taxon>
        <taxon>Blattodea</taxon>
        <taxon>Blattoidea</taxon>
        <taxon>Termitoidae</taxon>
        <taxon>Kalotermitidae</taxon>
        <taxon>Cryptotermitinae</taxon>
        <taxon>Cryptotermes</taxon>
    </lineage>
</organism>
<reference evidence="16 17" key="1">
    <citation type="submission" date="2017-12" db="EMBL/GenBank/DDBJ databases">
        <title>Hemimetabolous genomes reveal molecular basis of termite eusociality.</title>
        <authorList>
            <person name="Harrison M.C."/>
            <person name="Jongepier E."/>
            <person name="Robertson H.M."/>
            <person name="Arning N."/>
            <person name="Bitard-Feildel T."/>
            <person name="Chao H."/>
            <person name="Childers C.P."/>
            <person name="Dinh H."/>
            <person name="Doddapaneni H."/>
            <person name="Dugan S."/>
            <person name="Gowin J."/>
            <person name="Greiner C."/>
            <person name="Han Y."/>
            <person name="Hu H."/>
            <person name="Hughes D.S.T."/>
            <person name="Huylmans A.-K."/>
            <person name="Kemena C."/>
            <person name="Kremer L.P.M."/>
            <person name="Lee S.L."/>
            <person name="Lopez-Ezquerra A."/>
            <person name="Mallet L."/>
            <person name="Monroy-Kuhn J.M."/>
            <person name="Moser A."/>
            <person name="Murali S.C."/>
            <person name="Muzny D.M."/>
            <person name="Otani S."/>
            <person name="Piulachs M.-D."/>
            <person name="Poelchau M."/>
            <person name="Qu J."/>
            <person name="Schaub F."/>
            <person name="Wada-Katsumata A."/>
            <person name="Worley K.C."/>
            <person name="Xie Q."/>
            <person name="Ylla G."/>
            <person name="Poulsen M."/>
            <person name="Gibbs R.A."/>
            <person name="Schal C."/>
            <person name="Richards S."/>
            <person name="Belles X."/>
            <person name="Korb J."/>
            <person name="Bornberg-Bauer E."/>
        </authorList>
    </citation>
    <scope>NUCLEOTIDE SEQUENCE [LARGE SCALE GENOMIC DNA]</scope>
    <source>
        <tissue evidence="16">Whole body</tissue>
    </source>
</reference>
<dbReference type="InParanoid" id="A0A2J7PWT4"/>
<comment type="caution">
    <text evidence="16">The sequence shown here is derived from an EMBL/GenBank/DDBJ whole genome shotgun (WGS) entry which is preliminary data.</text>
</comment>
<evidence type="ECO:0008006" key="18">
    <source>
        <dbReference type="Google" id="ProtNLM"/>
    </source>
</evidence>
<dbReference type="InterPro" id="IPR036396">
    <property type="entry name" value="Cyt_P450_sf"/>
</dbReference>
<evidence type="ECO:0000256" key="8">
    <source>
        <dbReference type="ARBA" id="ARBA00022824"/>
    </source>
</evidence>
<sequence length="222" mass="24973">MASFFVGVPRFQYVGPDFLVYRANYFSQNELQYRCLILPQGFSTQSLSFLISGFTDVDIYAQASTFFADGYETSSGAMAFGLYCLAVNPDVQAKVRDEVDSVLKKHDGQLTFDAIQEMTYLDMALSEALRMYPPAMAMIKLCTKPFKLPTPSGGTYEVEVGTPVVLPLYAIHCDPQHFPDPKRYDPERFSEGNKQSRHRYSYLPFGEGPRMCLGAITVIISR</sequence>
<evidence type="ECO:0000256" key="9">
    <source>
        <dbReference type="ARBA" id="ARBA00022848"/>
    </source>
</evidence>
<keyword evidence="12 15" id="KW-0503">Monooxygenase</keyword>
<protein>
    <recommendedName>
        <fullName evidence="18">Cytochrome P450 6k1</fullName>
    </recommendedName>
</protein>
<feature type="binding site" description="axial binding residue" evidence="14">
    <location>
        <position position="212"/>
    </location>
    <ligand>
        <name>heme</name>
        <dbReference type="ChEBI" id="CHEBI:30413"/>
    </ligand>
    <ligandPart>
        <name>Fe</name>
        <dbReference type="ChEBI" id="CHEBI:18248"/>
    </ligandPart>
</feature>
<evidence type="ECO:0000256" key="7">
    <source>
        <dbReference type="ARBA" id="ARBA00022723"/>
    </source>
</evidence>
<dbReference type="InterPro" id="IPR017972">
    <property type="entry name" value="Cyt_P450_CS"/>
</dbReference>